<feature type="domain" description="BP28 C-terminal" evidence="8">
    <location>
        <begin position="1817"/>
        <end position="1970"/>
    </location>
</feature>
<keyword evidence="3 7" id="KW-0690">Ribosome biogenesis</keyword>
<evidence type="ECO:0000256" key="4">
    <source>
        <dbReference type="ARBA" id="ARBA00022552"/>
    </source>
</evidence>
<evidence type="ECO:0000256" key="1">
    <source>
        <dbReference type="ARBA" id="ARBA00004604"/>
    </source>
</evidence>
<dbReference type="InterPro" id="IPR011989">
    <property type="entry name" value="ARM-like"/>
</dbReference>
<evidence type="ECO:0000256" key="2">
    <source>
        <dbReference type="ARBA" id="ARBA00010559"/>
    </source>
</evidence>
<dbReference type="GO" id="GO:0034455">
    <property type="term" value="C:t-UTP complex"/>
    <property type="evidence" value="ECO:0007669"/>
    <property type="project" value="TreeGrafter"/>
</dbReference>
<evidence type="ECO:0000256" key="6">
    <source>
        <dbReference type="ARBA" id="ARBA00023274"/>
    </source>
</evidence>
<dbReference type="InterPro" id="IPR040191">
    <property type="entry name" value="UTP10"/>
</dbReference>
<dbReference type="GO" id="GO:0032040">
    <property type="term" value="C:small-subunit processome"/>
    <property type="evidence" value="ECO:0007669"/>
    <property type="project" value="TreeGrafter"/>
</dbReference>
<evidence type="ECO:0000313" key="9">
    <source>
        <dbReference type="Ensembl" id="ENSGAGP00000025624.1"/>
    </source>
</evidence>
<dbReference type="InterPro" id="IPR056473">
    <property type="entry name" value="HEAT_Utp10/HEAT1"/>
</dbReference>
<evidence type="ECO:0000259" key="8">
    <source>
        <dbReference type="SMART" id="SM01036"/>
    </source>
</evidence>
<dbReference type="PANTHER" id="PTHR13457">
    <property type="entry name" value="BAP28"/>
    <property type="match status" value="1"/>
</dbReference>
<dbReference type="GO" id="GO:0045943">
    <property type="term" value="P:positive regulation of transcription by RNA polymerase I"/>
    <property type="evidence" value="ECO:0007669"/>
    <property type="project" value="TreeGrafter"/>
</dbReference>
<evidence type="ECO:0000313" key="10">
    <source>
        <dbReference type="Proteomes" id="UP000291020"/>
    </source>
</evidence>
<dbReference type="InterPro" id="IPR022125">
    <property type="entry name" value="U3snoRNP10_N"/>
</dbReference>
<keyword evidence="10" id="KW-1185">Reference proteome</keyword>
<dbReference type="SMART" id="SM01036">
    <property type="entry name" value="BP28CT"/>
    <property type="match status" value="1"/>
</dbReference>
<dbReference type="Gene3D" id="1.25.10.10">
    <property type="entry name" value="Leucine-rich Repeat Variant"/>
    <property type="match status" value="2"/>
</dbReference>
<reference evidence="10" key="1">
    <citation type="journal article" date="2017" name="PLoS ONE">
        <title>The Agassiz's desert tortoise genome provides a resource for the conservation of a threatened species.</title>
        <authorList>
            <person name="Tollis M."/>
            <person name="DeNardo D.F."/>
            <person name="Cornelius J.A."/>
            <person name="Dolby G.A."/>
            <person name="Edwards T."/>
            <person name="Henen B.T."/>
            <person name="Karl A.E."/>
            <person name="Murphy R.W."/>
            <person name="Kusumi K."/>
        </authorList>
    </citation>
    <scope>NUCLEOTIDE SEQUENCE [LARGE SCALE GENOMIC DNA]</scope>
</reference>
<dbReference type="InterPro" id="IPR016024">
    <property type="entry name" value="ARM-type_fold"/>
</dbReference>
<protein>
    <recommendedName>
        <fullName evidence="7">HEAT repeat-containing protein 1</fullName>
    </recommendedName>
</protein>
<dbReference type="Pfam" id="PF23243">
    <property type="entry name" value="HEAT_HEATR1"/>
    <property type="match status" value="1"/>
</dbReference>
<organism evidence="9 10">
    <name type="scientific">Gopherus agassizii</name>
    <name type="common">Agassiz's desert tortoise</name>
    <dbReference type="NCBI Taxonomy" id="38772"/>
    <lineage>
        <taxon>Eukaryota</taxon>
        <taxon>Metazoa</taxon>
        <taxon>Chordata</taxon>
        <taxon>Craniata</taxon>
        <taxon>Vertebrata</taxon>
        <taxon>Euteleostomi</taxon>
        <taxon>Archelosauria</taxon>
        <taxon>Testudinata</taxon>
        <taxon>Testudines</taxon>
        <taxon>Cryptodira</taxon>
        <taxon>Durocryptodira</taxon>
        <taxon>Testudinoidea</taxon>
        <taxon>Testudinidae</taxon>
        <taxon>Gopherus</taxon>
    </lineage>
</organism>
<keyword evidence="4 7" id="KW-0698">rRNA processing</keyword>
<evidence type="ECO:0000256" key="7">
    <source>
        <dbReference type="RuleBase" id="RU367065"/>
    </source>
</evidence>
<dbReference type="GO" id="GO:0030515">
    <property type="term" value="F:snoRNA binding"/>
    <property type="evidence" value="ECO:0007669"/>
    <property type="project" value="TreeGrafter"/>
</dbReference>
<dbReference type="Pfam" id="PF12397">
    <property type="entry name" value="U3snoRNP10"/>
    <property type="match status" value="1"/>
</dbReference>
<keyword evidence="6 7" id="KW-0687">Ribonucleoprotein</keyword>
<dbReference type="GO" id="GO:0030686">
    <property type="term" value="C:90S preribosome"/>
    <property type="evidence" value="ECO:0007669"/>
    <property type="project" value="TreeGrafter"/>
</dbReference>
<evidence type="ECO:0000256" key="5">
    <source>
        <dbReference type="ARBA" id="ARBA00023242"/>
    </source>
</evidence>
<dbReference type="GO" id="GO:0000462">
    <property type="term" value="P:maturation of SSU-rRNA from tricistronic rRNA transcript (SSU-rRNA, 5.8S rRNA, LSU-rRNA)"/>
    <property type="evidence" value="ECO:0007669"/>
    <property type="project" value="TreeGrafter"/>
</dbReference>
<comment type="similarity">
    <text evidence="2 7">Belongs to the HEATR1/UTP10 family.</text>
</comment>
<proteinExistence type="inferred from homology"/>
<dbReference type="SUPFAM" id="SSF48371">
    <property type="entry name" value="ARM repeat"/>
    <property type="match status" value="2"/>
</dbReference>
<comment type="function">
    <text evidence="7">Involved in nucleolar processing of pre-18S ribosomal RNA.</text>
</comment>
<keyword evidence="5 7" id="KW-0539">Nucleus</keyword>
<sequence>MTSLAHQLKRLALPQNDPSLLSRSEAASLLFDCKEAANIDRDTFFAIGCTGLEELMGIDPSFEMFHSALFSLTSKGLERSVQTKAVNKQLDENISSFLIHLSPYFMLKPAQKCLEWLIHRFHIHLYNQDSLVGCVLPYHETKLFVRVIQLLKIEDPTHKWNWLHPIKKPGVPLARGALITHCYKDLGFMDFICSLVTKSVKTFSVHHGSVSQLRVLFTFYASTIVSALGAVEKITDTIVSKLLPYIQKGLKSSLVDYRAATYMIICQLAMKVTMETSLVQTLMLQISKNLTKTPSVAREGLACLLVLLQNQKGEGLGKKPFRYLCNIPDLVIILHGISAAYDVTPLLRYLLPHLVCSIIDSATEGHEESEVTDNHIYTRHLEAILTSIPLEKDLDRLLACKFLEEFISYGVENESDSTKMALLNKQLLPLIRLLERKYPEALDLVLEEHLKDVTNQNEQDLFHQFISLSVSGSKYQFLADSDTSLVLSLNHPQPAVRVLAVQHLKEIIEASKEGFDKSFIEEAIFARLMDDNVEVVMTALSALEIFKGQINPEITVSSLLTLFQRLDLSKDRKWYKVLEGAIHILFKEEILNEKEELLNQVVMQLVPFMVIINNNSKSAEWKMAVCLSESGLCSLHPLLKGWPEVFEKVIKSADLMDFVGVANQNMILLFSDNITSGDPSLMLQMVEGLIRVAENESDSVRQKVTAHVISFVLVQCCCKSQMEESYWSLALRIFSLLEGKIRKLEGSHYAEMVPAKWPIESMPGELVSVELLNKYVEKLNAGQAVDVEDSAMLMLLLKSFVSGLKPPVSFLKDETWWNPESLNEKSREYLHLLLWLFDLIVSGASEGADALQFRALLSLLFKVHLEASEDLFKFLSVLWTYNYNLSNQLNYTVNAMLQTQALYIGCAMLTSQAAKKMKQLVSASSPVVTSLLMNLGSPVSEVRRAALNCLHSLSGIKESPFHPILHNLIQKAEEIITDPVYVTQSLGSLFEELQTQSKQKSQQKKLLEALEHVLDCIRAPGCPSYVARSLMKILQQVNGEMILSHLLPAIDRLLEKVLKEPETVLKDEVVLLHLILGKYNEHSAALLCKDQQSLDLFIRSLHIAKELYRGIPTFQITALGQITKPFFAAVPDGKVQQKLLRVMFDLLLNCKNPLCAQAISSVFKGISVDAKQISVELDPPEREKALATVQQTRRQKIQQQRKPQVPESVPEISSVNWQRVTLILELLQHKKKIKRPQVLVPALFNLLARCLETSTTEQENMEYTKQLILSCLLNICQKLSPDGSRIQSDILDKEKFNVELVVQCVRVSEMPQTHHHALLLLGTAAGLFPDKVLHNIMPIFTFMGANVMRLDDTYSFQIINKTVKMVIPALIQAEGCGSPEAAQSVEEIVIKIIHVFVDALPHVPEHRRLPILAQLIDTLGGERFLWVLLVLLFEQHVTKTVTAATNGEKDAVLETDIEFWISVCCAFSVQHQFQSLMKIIQYLTKLPENKEDDPGPKKLTRKTKTQDEEVQLFNVESHSGKQLRHFKFLSVSFMAQLLASQSFVEKIVKCDGAEELQELEQRLLEEVLCYINVVAHSVEENADKPTAKFWRALLNKSYDMLDKVNALLPTQTFIPVIRGLMTNQLPSVRRKAMDLLNNKLQQRTRWQKAQVWQLLELIPELIAIVQRKINEEEEEQAINRQTALFSLKLLCKCFGTDHPEPFVPVLKATIDLISSERKEERNVMGSALLCIAEVTYTLKALAVPLLPRLMPALLKTLKRKKELVSNEIYLLSAVTALLKVVATLAHFLSPYLLDALLQNCVGPLMDILKEHIAVMERDQLLSHQSELTAFFMKALDFRTEHSQDDLEEVGRTETHIISCLISMVMKLSEVSFRPLFFKLYDWSKSEDTSKDRLLTFYRLADCIADKLKGLFSLFAGNLVKPFADTLNQINISKTDEAFFDSENSTEKSCLLLQFILDCLHKIFLFDTQRFVSKERAETLMVPLVDQLENMLGGEENFQERVTTHLIPCIAQFSVAVADDSLWKPLNYQILLKTRHTSPKVRFATLLTLEELAGKLKENYMVLLPESIPFLAELMEDECEEVEHQCQKTIQQLEVILGEPLHSYF</sequence>
<reference evidence="9" key="2">
    <citation type="submission" date="2025-08" db="UniProtKB">
        <authorList>
            <consortium name="Ensembl"/>
        </authorList>
    </citation>
    <scope>IDENTIFICATION</scope>
</reference>
<dbReference type="Pfam" id="PF08146">
    <property type="entry name" value="BP28CT"/>
    <property type="match status" value="1"/>
</dbReference>
<dbReference type="Proteomes" id="UP000291020">
    <property type="component" value="Unassembled WGS sequence"/>
</dbReference>
<reference evidence="9" key="3">
    <citation type="submission" date="2025-09" db="UniProtKB">
        <authorList>
            <consortium name="Ensembl"/>
        </authorList>
    </citation>
    <scope>IDENTIFICATION</scope>
</reference>
<dbReference type="InterPro" id="IPR012954">
    <property type="entry name" value="BP28_C_dom"/>
</dbReference>
<dbReference type="PANTHER" id="PTHR13457:SF1">
    <property type="entry name" value="HEAT REPEAT-CONTAINING PROTEIN 1"/>
    <property type="match status" value="1"/>
</dbReference>
<comment type="subcellular location">
    <subcellularLocation>
        <location evidence="1 7">Nucleus</location>
        <location evidence="1 7">Nucleolus</location>
    </subcellularLocation>
</comment>
<name>A0A452ICU1_9SAUR</name>
<accession>A0A452ICU1</accession>
<evidence type="ECO:0000256" key="3">
    <source>
        <dbReference type="ARBA" id="ARBA00022517"/>
    </source>
</evidence>
<dbReference type="Ensembl" id="ENSGAGT00000029157.1">
    <property type="protein sequence ID" value="ENSGAGP00000025624.1"/>
    <property type="gene ID" value="ENSGAGG00000018712.1"/>
</dbReference>